<proteinExistence type="inferred from homology"/>
<keyword evidence="13" id="KW-1185">Reference proteome</keyword>
<evidence type="ECO:0000256" key="3">
    <source>
        <dbReference type="ARBA" id="ARBA00022651"/>
    </source>
</evidence>
<evidence type="ECO:0000256" key="5">
    <source>
        <dbReference type="ARBA" id="ARBA00022801"/>
    </source>
</evidence>
<keyword evidence="7 9" id="KW-0326">Glycosidase</keyword>
<dbReference type="InterPro" id="IPR044846">
    <property type="entry name" value="GH10"/>
</dbReference>
<comment type="similarity">
    <text evidence="2 9">Belongs to the glycosyl hydrolase 10 (cellulase F) family.</text>
</comment>
<feature type="domain" description="GH10" evidence="11">
    <location>
        <begin position="221"/>
        <end position="543"/>
    </location>
</feature>
<evidence type="ECO:0000256" key="7">
    <source>
        <dbReference type="ARBA" id="ARBA00023295"/>
    </source>
</evidence>
<evidence type="ECO:0000256" key="10">
    <source>
        <dbReference type="SAM" id="SignalP"/>
    </source>
</evidence>
<dbReference type="EC" id="3.2.1.8" evidence="9"/>
<dbReference type="SUPFAM" id="SSF63446">
    <property type="entry name" value="Type I dockerin domain"/>
    <property type="match status" value="1"/>
</dbReference>
<evidence type="ECO:0000256" key="9">
    <source>
        <dbReference type="RuleBase" id="RU361174"/>
    </source>
</evidence>
<dbReference type="EMBL" id="CP036280">
    <property type="protein sequence ID" value="QDU72039.1"/>
    <property type="molecule type" value="Genomic_DNA"/>
</dbReference>
<dbReference type="PROSITE" id="PS51760">
    <property type="entry name" value="GH10_2"/>
    <property type="match status" value="1"/>
</dbReference>
<dbReference type="Gene3D" id="3.20.20.80">
    <property type="entry name" value="Glycosidases"/>
    <property type="match status" value="1"/>
</dbReference>
<dbReference type="Proteomes" id="UP000320386">
    <property type="component" value="Chromosome"/>
</dbReference>
<dbReference type="Pfam" id="PF00331">
    <property type="entry name" value="Glyco_hydro_10"/>
    <property type="match status" value="1"/>
</dbReference>
<protein>
    <recommendedName>
        <fullName evidence="9">Beta-xylanase</fullName>
        <ecNumber evidence="9">3.2.1.8</ecNumber>
    </recommendedName>
</protein>
<evidence type="ECO:0000313" key="13">
    <source>
        <dbReference type="Proteomes" id="UP000320386"/>
    </source>
</evidence>
<feature type="signal peptide" evidence="10">
    <location>
        <begin position="1"/>
        <end position="25"/>
    </location>
</feature>
<comment type="catalytic activity">
    <reaction evidence="1 9">
        <text>Endohydrolysis of (1-&gt;4)-beta-D-xylosidic linkages in xylans.</text>
        <dbReference type="EC" id="3.2.1.8"/>
    </reaction>
</comment>
<dbReference type="KEGG" id="mcad:Pan265_18990"/>
<gene>
    <name evidence="12" type="primary">xynZ_3</name>
    <name evidence="12" type="ORF">Pan265_18990</name>
</gene>
<dbReference type="SMART" id="SM00633">
    <property type="entry name" value="Glyco_10"/>
    <property type="match status" value="1"/>
</dbReference>
<accession>A0A518BYI5</accession>
<dbReference type="RefSeq" id="WP_145446221.1">
    <property type="nucleotide sequence ID" value="NZ_CP036280.1"/>
</dbReference>
<evidence type="ECO:0000256" key="4">
    <source>
        <dbReference type="ARBA" id="ARBA00022729"/>
    </source>
</evidence>
<evidence type="ECO:0000313" key="12">
    <source>
        <dbReference type="EMBL" id="QDU72039.1"/>
    </source>
</evidence>
<keyword evidence="3 12" id="KW-0858">Xylan degradation</keyword>
<keyword evidence="5 9" id="KW-0378">Hydrolase</keyword>
<dbReference type="SUPFAM" id="SSF51445">
    <property type="entry name" value="(Trans)glycosidases"/>
    <property type="match status" value="1"/>
</dbReference>
<dbReference type="InterPro" id="IPR018247">
    <property type="entry name" value="EF_Hand_1_Ca_BS"/>
</dbReference>
<dbReference type="AlphaFoldDB" id="A0A518BYI5"/>
<dbReference type="PANTHER" id="PTHR31490:SF88">
    <property type="entry name" value="BETA-XYLANASE"/>
    <property type="match status" value="1"/>
</dbReference>
<keyword evidence="8 9" id="KW-0624">Polysaccharide degradation</keyword>
<dbReference type="InterPro" id="IPR017853">
    <property type="entry name" value="GH"/>
</dbReference>
<dbReference type="Gene3D" id="1.10.1330.10">
    <property type="entry name" value="Dockerin domain"/>
    <property type="match status" value="1"/>
</dbReference>
<evidence type="ECO:0000256" key="2">
    <source>
        <dbReference type="ARBA" id="ARBA00007495"/>
    </source>
</evidence>
<evidence type="ECO:0000256" key="6">
    <source>
        <dbReference type="ARBA" id="ARBA00023277"/>
    </source>
</evidence>
<evidence type="ECO:0000259" key="11">
    <source>
        <dbReference type="PROSITE" id="PS51760"/>
    </source>
</evidence>
<dbReference type="GO" id="GO:0045493">
    <property type="term" value="P:xylan catabolic process"/>
    <property type="evidence" value="ECO:0007669"/>
    <property type="project" value="UniProtKB-KW"/>
</dbReference>
<evidence type="ECO:0000256" key="1">
    <source>
        <dbReference type="ARBA" id="ARBA00000681"/>
    </source>
</evidence>
<dbReference type="OrthoDB" id="9809277at2"/>
<dbReference type="InterPro" id="IPR001000">
    <property type="entry name" value="GH10_dom"/>
</dbReference>
<dbReference type="PRINTS" id="PR00134">
    <property type="entry name" value="GLHYDRLASE10"/>
</dbReference>
<keyword evidence="4 10" id="KW-0732">Signal</keyword>
<evidence type="ECO:0000256" key="8">
    <source>
        <dbReference type="ARBA" id="ARBA00023326"/>
    </source>
</evidence>
<dbReference type="GO" id="GO:0031176">
    <property type="term" value="F:endo-1,4-beta-xylanase activity"/>
    <property type="evidence" value="ECO:0007669"/>
    <property type="project" value="UniProtKB-EC"/>
</dbReference>
<name>A0A518BYI5_9BACT</name>
<reference evidence="12 13" key="1">
    <citation type="submission" date="2019-02" db="EMBL/GenBank/DDBJ databases">
        <title>Deep-cultivation of Planctomycetes and their phenomic and genomic characterization uncovers novel biology.</title>
        <authorList>
            <person name="Wiegand S."/>
            <person name="Jogler M."/>
            <person name="Boedeker C."/>
            <person name="Pinto D."/>
            <person name="Vollmers J."/>
            <person name="Rivas-Marin E."/>
            <person name="Kohn T."/>
            <person name="Peeters S.H."/>
            <person name="Heuer A."/>
            <person name="Rast P."/>
            <person name="Oberbeckmann S."/>
            <person name="Bunk B."/>
            <person name="Jeske O."/>
            <person name="Meyerdierks A."/>
            <person name="Storesund J.E."/>
            <person name="Kallscheuer N."/>
            <person name="Luecker S."/>
            <person name="Lage O.M."/>
            <person name="Pohl T."/>
            <person name="Merkel B.J."/>
            <person name="Hornburger P."/>
            <person name="Mueller R.-W."/>
            <person name="Bruemmer F."/>
            <person name="Labrenz M."/>
            <person name="Spormann A.M."/>
            <person name="Op den Camp H."/>
            <person name="Overmann J."/>
            <person name="Amann R."/>
            <person name="Jetten M.S.M."/>
            <person name="Mascher T."/>
            <person name="Medema M.H."/>
            <person name="Devos D.P."/>
            <person name="Kaster A.-K."/>
            <person name="Ovreas L."/>
            <person name="Rohde M."/>
            <person name="Galperin M.Y."/>
            <person name="Jogler C."/>
        </authorList>
    </citation>
    <scope>NUCLEOTIDE SEQUENCE [LARGE SCALE GENOMIC DNA]</scope>
    <source>
        <strain evidence="12 13">Pan265</strain>
    </source>
</reference>
<dbReference type="PANTHER" id="PTHR31490">
    <property type="entry name" value="GLYCOSYL HYDROLASE"/>
    <property type="match status" value="1"/>
</dbReference>
<dbReference type="PROSITE" id="PS00018">
    <property type="entry name" value="EF_HAND_1"/>
    <property type="match status" value="1"/>
</dbReference>
<sequence precursor="true">MLYHGHVRSALAIACLTATTAVAGAAEITLSDFNNAGFDYTFDNFTQTLGPDVLRLTDTSDGWGGGGMNDAYDLSAFAEARIVVDAIANPDNRVDTFTIELIDTHGNSGKWDFATTDLLPTGSTRLVARKTLENPESGINDYQSLDLANITKWQLLGQWNSPSPVDLSFDNVIISTDAPPPPAYPGAEPDAPWRAEAAARIEQHRKAGLSLIVTAGNAAPASDVTVRVDMTRHDFTWGTAAAAWRIEENNAASQTYKDKLHENFNAVTLENALKWPPLEGEWGHRFDKQTSAAALDWLSDNSFDVRGHVQVWPGYDNLPGSVRTKIDAFNSTASATVRDQLRAEIQTLIEDHITELALHTDGTITWWDMVNETRANRDLIEIFGESEVAHWFNLGRQANPDTPLFLNDYGILSSGGSTNSNNQQFYEDQIQRIIDDGGAIDGIGFQAHFDENSITGPAAINTILDRYAAFGLDLHITEFDLDTTDEELQAQYTRDFLTIIFAHPDVDAFTMWGLWEDAHWKPDAAMYRNDWSIKPNGIAYQDLVLNQWWTDEQTSTDAEGQAAARVFLGTHTITLEHRGITQTYLGVNIDDDTSLDLQLADGYDGTIHADVTNTSGRLHVAGDGIIGRLSLAGSYTQIDDATLVLDLEPTGRDTLFADTIHLGGTLELRVAFGYTPAPGTPLPIFFANQYTGAFDDVFADRLVVETYTAGQLFGVNVLAILGDFNLDQQLTADDVDILLANLGNPAYDLTRDNTADHDDLHHLITFLMQGTPGDANLDHTVDLLDLSILAANFDTAGNWTAGDFNNDNSINLLDLSILAANFGRSTIPEPGTLTALLLSTTLCRRRR</sequence>
<keyword evidence="6 9" id="KW-0119">Carbohydrate metabolism</keyword>
<dbReference type="InterPro" id="IPR036439">
    <property type="entry name" value="Dockerin_dom_sf"/>
</dbReference>
<feature type="chain" id="PRO_5021849303" description="Beta-xylanase" evidence="10">
    <location>
        <begin position="26"/>
        <end position="847"/>
    </location>
</feature>
<organism evidence="12 13">
    <name type="scientific">Mucisphaera calidilacus</name>
    <dbReference type="NCBI Taxonomy" id="2527982"/>
    <lineage>
        <taxon>Bacteria</taxon>
        <taxon>Pseudomonadati</taxon>
        <taxon>Planctomycetota</taxon>
        <taxon>Phycisphaerae</taxon>
        <taxon>Phycisphaerales</taxon>
        <taxon>Phycisphaeraceae</taxon>
        <taxon>Mucisphaera</taxon>
    </lineage>
</organism>